<dbReference type="EMBL" id="FRAB01000006">
    <property type="protein sequence ID" value="SHJ76752.1"/>
    <property type="molecule type" value="Genomic_DNA"/>
</dbReference>
<gene>
    <name evidence="6" type="ORF">SAMN05192548_100695</name>
</gene>
<evidence type="ECO:0000313" key="7">
    <source>
        <dbReference type="Proteomes" id="UP000184395"/>
    </source>
</evidence>
<dbReference type="PROSITE" id="PS01040">
    <property type="entry name" value="SBP_BACTERIAL_5"/>
    <property type="match status" value="1"/>
</dbReference>
<keyword evidence="2" id="KW-0813">Transport</keyword>
<keyword evidence="3 4" id="KW-0732">Signal</keyword>
<dbReference type="GO" id="GO:0030288">
    <property type="term" value="C:outer membrane-bounded periplasmic space"/>
    <property type="evidence" value="ECO:0007669"/>
    <property type="project" value="UniProtKB-ARBA"/>
</dbReference>
<dbReference type="GO" id="GO:1904680">
    <property type="term" value="F:peptide transmembrane transporter activity"/>
    <property type="evidence" value="ECO:0007669"/>
    <property type="project" value="TreeGrafter"/>
</dbReference>
<dbReference type="Gene3D" id="3.10.105.10">
    <property type="entry name" value="Dipeptide-binding Protein, Domain 3"/>
    <property type="match status" value="1"/>
</dbReference>
<dbReference type="PANTHER" id="PTHR30290:SF9">
    <property type="entry name" value="OLIGOPEPTIDE-BINDING PROTEIN APPA"/>
    <property type="match status" value="1"/>
</dbReference>
<organism evidence="6 7">
    <name type="scientific">Paraburkholderia terricola</name>
    <dbReference type="NCBI Taxonomy" id="169427"/>
    <lineage>
        <taxon>Bacteria</taxon>
        <taxon>Pseudomonadati</taxon>
        <taxon>Pseudomonadota</taxon>
        <taxon>Betaproteobacteria</taxon>
        <taxon>Burkholderiales</taxon>
        <taxon>Burkholderiaceae</taxon>
        <taxon>Paraburkholderia</taxon>
    </lineage>
</organism>
<proteinExistence type="inferred from homology"/>
<dbReference type="InterPro" id="IPR030678">
    <property type="entry name" value="Peptide/Ni-bd"/>
</dbReference>
<sequence length="549" mass="60088">MNLSWRASGFNHRVSLRQAALAVVFAFAAQHALSAQSAPVAGGTLNWGVETEPRTLNPQLNGQDKVELLLRNAYENLLARNADGSFVPWLATAYKVSADGKTYTFTLREGVKFSDGATFDAAAVARNFLNAREPAYSGGSSLATLISHVAAVTTPDSRTVEITLKEPYSPFLTFAARLPLLSPASFDRPNLKAGGIGIAGTGPFILHKYDKGQEIEFVKNPDYRWAPANTGHQGAAYLDRVVYRFLPESSVRTGALLSGQVDVIEGVSGNDAGLIRKNPDFSYRQALNTGTPYSLFLNVTYGPTQDPKVRRALLEGLDVGGIIQSIYRGQRTRAWGIVSPIDPLYDRRIEQAYGNNPTLANSLLDGAGWSTRDSAGFRTRHAQRLTIDVIQAQATVRDQRDVLLQALQAQARQRLGVDLKINYVDDGTYTDVRKSGKFGAIANSNTPPDGIDIEGHYLPVDRGGALNYSRSPAPELSRWLQAAAGTQNTAERKKAYGELQQFAIKEQALAVPLYEPEDQIAAATYVQGIRFRPFAQMPENPYDIWLTRH</sequence>
<dbReference type="OrthoDB" id="9801799at2"/>
<dbReference type="RefSeq" id="WP_084561371.1">
    <property type="nucleotide sequence ID" value="NZ_CP024941.1"/>
</dbReference>
<dbReference type="STRING" id="169427.SAMN05192548_100695"/>
<dbReference type="PIRSF" id="PIRSF002741">
    <property type="entry name" value="MppA"/>
    <property type="match status" value="1"/>
</dbReference>
<evidence type="ECO:0000313" key="6">
    <source>
        <dbReference type="EMBL" id="SHJ76752.1"/>
    </source>
</evidence>
<dbReference type="InterPro" id="IPR000914">
    <property type="entry name" value="SBP_5_dom"/>
</dbReference>
<evidence type="ECO:0000256" key="2">
    <source>
        <dbReference type="ARBA" id="ARBA00022448"/>
    </source>
</evidence>
<feature type="signal peptide" evidence="4">
    <location>
        <begin position="1"/>
        <end position="37"/>
    </location>
</feature>
<accession>A0A1M6LZW1</accession>
<feature type="chain" id="PRO_5009919384" evidence="4">
    <location>
        <begin position="38"/>
        <end position="549"/>
    </location>
</feature>
<comment type="similarity">
    <text evidence="1">Belongs to the bacterial solute-binding protein 5 family.</text>
</comment>
<dbReference type="InterPro" id="IPR039424">
    <property type="entry name" value="SBP_5"/>
</dbReference>
<reference evidence="6 7" key="1">
    <citation type="submission" date="2016-11" db="EMBL/GenBank/DDBJ databases">
        <authorList>
            <person name="Jaros S."/>
            <person name="Januszkiewicz K."/>
            <person name="Wedrychowicz H."/>
        </authorList>
    </citation>
    <scope>NUCLEOTIDE SEQUENCE [LARGE SCALE GENOMIC DNA]</scope>
    <source>
        <strain evidence="6 7">LMG 20594</strain>
    </source>
</reference>
<evidence type="ECO:0000259" key="5">
    <source>
        <dbReference type="Pfam" id="PF00496"/>
    </source>
</evidence>
<evidence type="ECO:0000256" key="4">
    <source>
        <dbReference type="SAM" id="SignalP"/>
    </source>
</evidence>
<dbReference type="GO" id="GO:0015833">
    <property type="term" value="P:peptide transport"/>
    <property type="evidence" value="ECO:0007669"/>
    <property type="project" value="TreeGrafter"/>
</dbReference>
<dbReference type="AlphaFoldDB" id="A0A1M6LZW1"/>
<dbReference type="GeneID" id="301978552"/>
<dbReference type="Pfam" id="PF00496">
    <property type="entry name" value="SBP_bac_5"/>
    <property type="match status" value="1"/>
</dbReference>
<dbReference type="KEGG" id="pts:CUJ90_10290"/>
<evidence type="ECO:0000256" key="1">
    <source>
        <dbReference type="ARBA" id="ARBA00005695"/>
    </source>
</evidence>
<dbReference type="PANTHER" id="PTHR30290">
    <property type="entry name" value="PERIPLASMIC BINDING COMPONENT OF ABC TRANSPORTER"/>
    <property type="match status" value="1"/>
</dbReference>
<protein>
    <submittedName>
        <fullName evidence="6">Peptide/nickel transport system substrate-binding protein</fullName>
    </submittedName>
</protein>
<dbReference type="InterPro" id="IPR023765">
    <property type="entry name" value="SBP_5_CS"/>
</dbReference>
<dbReference type="Gene3D" id="3.40.190.10">
    <property type="entry name" value="Periplasmic binding protein-like II"/>
    <property type="match status" value="1"/>
</dbReference>
<name>A0A1M6LZW1_9BURK</name>
<feature type="domain" description="Solute-binding protein family 5" evidence="5">
    <location>
        <begin position="86"/>
        <end position="446"/>
    </location>
</feature>
<dbReference type="SUPFAM" id="SSF53850">
    <property type="entry name" value="Periplasmic binding protein-like II"/>
    <property type="match status" value="1"/>
</dbReference>
<dbReference type="GO" id="GO:0043190">
    <property type="term" value="C:ATP-binding cassette (ABC) transporter complex"/>
    <property type="evidence" value="ECO:0007669"/>
    <property type="project" value="InterPro"/>
</dbReference>
<dbReference type="CDD" id="cd08492">
    <property type="entry name" value="PBP2_NikA_DppA_OppA_like_15"/>
    <property type="match status" value="1"/>
</dbReference>
<dbReference type="Proteomes" id="UP000184395">
    <property type="component" value="Unassembled WGS sequence"/>
</dbReference>
<evidence type="ECO:0000256" key="3">
    <source>
        <dbReference type="ARBA" id="ARBA00022729"/>
    </source>
</evidence>